<dbReference type="SUPFAM" id="SSF51735">
    <property type="entry name" value="NAD(P)-binding Rossmann-fold domains"/>
    <property type="match status" value="1"/>
</dbReference>
<name>A0A1G6A6V4_9HYPH</name>
<gene>
    <name evidence="3" type="ORF">SAMN02982931_00229</name>
</gene>
<dbReference type="FunFam" id="3.40.50.720:FF:000084">
    <property type="entry name" value="Short-chain dehydrogenase reductase"/>
    <property type="match status" value="1"/>
</dbReference>
<dbReference type="PROSITE" id="PS00061">
    <property type="entry name" value="ADH_SHORT"/>
    <property type="match status" value="1"/>
</dbReference>
<dbReference type="Gene3D" id="3.40.50.720">
    <property type="entry name" value="NAD(P)-binding Rossmann-like Domain"/>
    <property type="match status" value="1"/>
</dbReference>
<dbReference type="Pfam" id="PF13561">
    <property type="entry name" value="adh_short_C2"/>
    <property type="match status" value="1"/>
</dbReference>
<dbReference type="CDD" id="cd05233">
    <property type="entry name" value="SDR_c"/>
    <property type="match status" value="1"/>
</dbReference>
<evidence type="ECO:0000256" key="2">
    <source>
        <dbReference type="ARBA" id="ARBA00023002"/>
    </source>
</evidence>
<organism evidence="3 4">
    <name type="scientific">Bauldia litoralis</name>
    <dbReference type="NCBI Taxonomy" id="665467"/>
    <lineage>
        <taxon>Bacteria</taxon>
        <taxon>Pseudomonadati</taxon>
        <taxon>Pseudomonadota</taxon>
        <taxon>Alphaproteobacteria</taxon>
        <taxon>Hyphomicrobiales</taxon>
        <taxon>Kaistiaceae</taxon>
        <taxon>Bauldia</taxon>
    </lineage>
</organism>
<evidence type="ECO:0000313" key="3">
    <source>
        <dbReference type="EMBL" id="SDB04010.1"/>
    </source>
</evidence>
<dbReference type="PANTHER" id="PTHR42760:SF133">
    <property type="entry name" value="3-OXOACYL-[ACYL-CARRIER-PROTEIN] REDUCTASE"/>
    <property type="match status" value="1"/>
</dbReference>
<dbReference type="OrthoDB" id="9789398at2"/>
<dbReference type="AlphaFoldDB" id="A0A1G6A6V4"/>
<protein>
    <submittedName>
        <fullName evidence="3">NAD(P)-dependent dehydrogenase, short-chain alcohol dehydrogenase family</fullName>
    </submittedName>
</protein>
<dbReference type="Proteomes" id="UP000199071">
    <property type="component" value="Unassembled WGS sequence"/>
</dbReference>
<dbReference type="PRINTS" id="PR00080">
    <property type="entry name" value="SDRFAMILY"/>
</dbReference>
<reference evidence="3 4" key="1">
    <citation type="submission" date="2016-10" db="EMBL/GenBank/DDBJ databases">
        <authorList>
            <person name="de Groot N.N."/>
        </authorList>
    </citation>
    <scope>NUCLEOTIDE SEQUENCE [LARGE SCALE GENOMIC DNA]</scope>
    <source>
        <strain evidence="3 4">ATCC 35022</strain>
    </source>
</reference>
<dbReference type="InterPro" id="IPR002347">
    <property type="entry name" value="SDR_fam"/>
</dbReference>
<proteinExistence type="inferred from homology"/>
<comment type="similarity">
    <text evidence="1">Belongs to the short-chain dehydrogenases/reductases (SDR) family.</text>
</comment>
<dbReference type="EMBL" id="FMXQ01000001">
    <property type="protein sequence ID" value="SDB04010.1"/>
    <property type="molecule type" value="Genomic_DNA"/>
</dbReference>
<keyword evidence="4" id="KW-1185">Reference proteome</keyword>
<dbReference type="RefSeq" id="WP_090874375.1">
    <property type="nucleotide sequence ID" value="NZ_FMXQ01000001.1"/>
</dbReference>
<sequence>MTGRLNGEHIVVTGGSRGIGAAIVGKCIAEGASASWIDIDEPAGLAQVDSLDAPERTFFASGDVRSAADIGRFHKAAVAKLGPVTGLVNNAGRNSYADPVKMTEAQWDDVFGVDLKSAWLMARAVLPAMIEAKRGSIVNIASVHADMTYKGMFPYAAAKSGLVGLTRSMALEVGPQQIRVNAVSPGYTETHLVKEFFDRNPPDLRETVLGVHPMGRMGVPAEIANVVAFLLSDEASFVTGANWRVDGGLTSRFAG</sequence>
<dbReference type="PANTHER" id="PTHR42760">
    <property type="entry name" value="SHORT-CHAIN DEHYDROGENASES/REDUCTASES FAMILY MEMBER"/>
    <property type="match status" value="1"/>
</dbReference>
<keyword evidence="2" id="KW-0560">Oxidoreductase</keyword>
<accession>A0A1G6A6V4</accession>
<dbReference type="GO" id="GO:0016616">
    <property type="term" value="F:oxidoreductase activity, acting on the CH-OH group of donors, NAD or NADP as acceptor"/>
    <property type="evidence" value="ECO:0007669"/>
    <property type="project" value="TreeGrafter"/>
</dbReference>
<evidence type="ECO:0000313" key="4">
    <source>
        <dbReference type="Proteomes" id="UP000199071"/>
    </source>
</evidence>
<dbReference type="STRING" id="665467.SAMN02982931_00229"/>
<dbReference type="InterPro" id="IPR036291">
    <property type="entry name" value="NAD(P)-bd_dom_sf"/>
</dbReference>
<dbReference type="NCBIfam" id="NF005559">
    <property type="entry name" value="PRK07231.1"/>
    <property type="match status" value="1"/>
</dbReference>
<evidence type="ECO:0000256" key="1">
    <source>
        <dbReference type="ARBA" id="ARBA00006484"/>
    </source>
</evidence>
<dbReference type="InterPro" id="IPR020904">
    <property type="entry name" value="Sc_DH/Rdtase_CS"/>
</dbReference>
<dbReference type="PRINTS" id="PR00081">
    <property type="entry name" value="GDHRDH"/>
</dbReference>